<feature type="transmembrane region" description="Helical" evidence="7">
    <location>
        <begin position="23"/>
        <end position="39"/>
    </location>
</feature>
<reference evidence="8 9" key="1">
    <citation type="submission" date="2018-06" db="EMBL/GenBank/DDBJ databases">
        <title>Genomic Encyclopedia of Type Strains, Phase III (KMG-III): the genomes of soil and plant-associated and newly described type strains.</title>
        <authorList>
            <person name="Whitman W."/>
        </authorList>
    </citation>
    <scope>NUCLEOTIDE SEQUENCE [LARGE SCALE GENOMIC DNA]</scope>
    <source>
        <strain evidence="8 9">CGMCC 4.7090</strain>
    </source>
</reference>
<evidence type="ECO:0000256" key="4">
    <source>
        <dbReference type="ARBA" id="ARBA00022679"/>
    </source>
</evidence>
<sequence>MASAPGSVVAVTFASAQLVRRRVVLAAVPLLALIAVWALSHSVSLLGWASRDGETNGLAVAYAVTFALFVWQALMFFSDRPATVTDRQQRQLDELRVLVPVPNFNESPEALQSTVAAILAQARRPYMIYVVDDGSEQGSYDALLPWFMQACREAGVIGRWQRQDNGGKRSAQATALRETVDEHQIDVVWTVDSDARPDAQCLREGLKPLADPEVMTVTSVILTENTRDSTLARIMDLTMVSLQLTDRSAMSVAGAVLVNSGASAFYRAAVVLDNLDSYLNEKFFGREMKISDDSLLTLYGQIRGRTVQQPTSLVFTTMPHRFKGHWKQQTRWGRGSFIRSWWRMKYLPTNRFSYWWHLIRWSGFGINTVALLTVMVVDPLVTDRPASAYLKILTWSVIVQVCIGSSIMLRSFCIRRSDQSLAYQLGTFALAPLAVLWSATVLRANRWYSIFTCLNMGWQTRPDDEAPKNRPEHWLPPDQASTRIMDVRDMRRRVGPPPQPSPPPAWPLIPAQHGRHHTDDTQTRRVGPGQREAARR</sequence>
<evidence type="ECO:0000256" key="7">
    <source>
        <dbReference type="SAM" id="Phobius"/>
    </source>
</evidence>
<dbReference type="GO" id="GO:0050501">
    <property type="term" value="F:hyaluronan synthase activity"/>
    <property type="evidence" value="ECO:0007669"/>
    <property type="project" value="TreeGrafter"/>
</dbReference>
<comment type="subcellular location">
    <subcellularLocation>
        <location evidence="1">Cell membrane</location>
    </subcellularLocation>
</comment>
<dbReference type="Proteomes" id="UP000249341">
    <property type="component" value="Unassembled WGS sequence"/>
</dbReference>
<keyword evidence="9" id="KW-1185">Reference proteome</keyword>
<evidence type="ECO:0000313" key="9">
    <source>
        <dbReference type="Proteomes" id="UP000249341"/>
    </source>
</evidence>
<dbReference type="SUPFAM" id="SSF53448">
    <property type="entry name" value="Nucleotide-diphospho-sugar transferases"/>
    <property type="match status" value="1"/>
</dbReference>
<keyword evidence="5 7" id="KW-0472">Membrane</keyword>
<keyword evidence="3" id="KW-0328">Glycosyltransferase</keyword>
<accession>A0A327YZS6</accession>
<keyword evidence="2" id="KW-1003">Cell membrane</keyword>
<evidence type="ECO:0000256" key="5">
    <source>
        <dbReference type="ARBA" id="ARBA00023136"/>
    </source>
</evidence>
<evidence type="ECO:0000256" key="3">
    <source>
        <dbReference type="ARBA" id="ARBA00022676"/>
    </source>
</evidence>
<dbReference type="PANTHER" id="PTHR22913">
    <property type="entry name" value="HYALURONAN SYNTHASE"/>
    <property type="match status" value="1"/>
</dbReference>
<organism evidence="8 9">
    <name type="scientific">Actinoplanes lutulentus</name>
    <dbReference type="NCBI Taxonomy" id="1287878"/>
    <lineage>
        <taxon>Bacteria</taxon>
        <taxon>Bacillati</taxon>
        <taxon>Actinomycetota</taxon>
        <taxon>Actinomycetes</taxon>
        <taxon>Micromonosporales</taxon>
        <taxon>Micromonosporaceae</taxon>
        <taxon>Actinoplanes</taxon>
    </lineage>
</organism>
<dbReference type="InterPro" id="IPR029044">
    <property type="entry name" value="Nucleotide-diphossugar_trans"/>
</dbReference>
<dbReference type="AlphaFoldDB" id="A0A327YZS6"/>
<feature type="transmembrane region" description="Helical" evidence="7">
    <location>
        <begin position="421"/>
        <end position="442"/>
    </location>
</feature>
<comment type="caution">
    <text evidence="8">The sequence shown here is derived from an EMBL/GenBank/DDBJ whole genome shotgun (WGS) entry which is preliminary data.</text>
</comment>
<dbReference type="EMBL" id="QLMJ01000033">
    <property type="protein sequence ID" value="RAK25481.1"/>
    <property type="molecule type" value="Genomic_DNA"/>
</dbReference>
<protein>
    <submittedName>
        <fullName evidence="8">Hyaluronan synthase</fullName>
    </submittedName>
</protein>
<feature type="region of interest" description="Disordered" evidence="6">
    <location>
        <begin position="461"/>
        <end position="536"/>
    </location>
</feature>
<dbReference type="Gene3D" id="3.90.550.10">
    <property type="entry name" value="Spore Coat Polysaccharide Biosynthesis Protein SpsA, Chain A"/>
    <property type="match status" value="1"/>
</dbReference>
<dbReference type="OrthoDB" id="9763050at2"/>
<dbReference type="GO" id="GO:0085029">
    <property type="term" value="P:extracellular matrix assembly"/>
    <property type="evidence" value="ECO:0007669"/>
    <property type="project" value="TreeGrafter"/>
</dbReference>
<feature type="transmembrane region" description="Helical" evidence="7">
    <location>
        <begin position="354"/>
        <end position="376"/>
    </location>
</feature>
<feature type="compositionally biased region" description="Pro residues" evidence="6">
    <location>
        <begin position="495"/>
        <end position="507"/>
    </location>
</feature>
<dbReference type="GO" id="GO:0030213">
    <property type="term" value="P:hyaluronan biosynthetic process"/>
    <property type="evidence" value="ECO:0007669"/>
    <property type="project" value="TreeGrafter"/>
</dbReference>
<name>A0A327YZS6_9ACTN</name>
<keyword evidence="7" id="KW-0812">Transmembrane</keyword>
<evidence type="ECO:0000313" key="8">
    <source>
        <dbReference type="EMBL" id="RAK25481.1"/>
    </source>
</evidence>
<proteinExistence type="predicted"/>
<dbReference type="Pfam" id="PF13641">
    <property type="entry name" value="Glyco_tranf_2_3"/>
    <property type="match status" value="1"/>
</dbReference>
<gene>
    <name evidence="8" type="ORF">B0I29_13320</name>
</gene>
<feature type="transmembrane region" description="Helical" evidence="7">
    <location>
        <begin position="388"/>
        <end position="409"/>
    </location>
</feature>
<keyword evidence="4" id="KW-0808">Transferase</keyword>
<evidence type="ECO:0000256" key="6">
    <source>
        <dbReference type="SAM" id="MobiDB-lite"/>
    </source>
</evidence>
<keyword evidence="7" id="KW-1133">Transmembrane helix</keyword>
<feature type="compositionally biased region" description="Basic and acidic residues" evidence="6">
    <location>
        <begin position="461"/>
        <end position="475"/>
    </location>
</feature>
<feature type="transmembrane region" description="Helical" evidence="7">
    <location>
        <begin position="59"/>
        <end position="77"/>
    </location>
</feature>
<evidence type="ECO:0000256" key="1">
    <source>
        <dbReference type="ARBA" id="ARBA00004236"/>
    </source>
</evidence>
<evidence type="ECO:0000256" key="2">
    <source>
        <dbReference type="ARBA" id="ARBA00022475"/>
    </source>
</evidence>
<dbReference type="GO" id="GO:0005886">
    <property type="term" value="C:plasma membrane"/>
    <property type="evidence" value="ECO:0007669"/>
    <property type="project" value="UniProtKB-SubCell"/>
</dbReference>
<dbReference type="PANTHER" id="PTHR22913:SF12">
    <property type="entry name" value="MANNURONAN SYNTHASE"/>
    <property type="match status" value="1"/>
</dbReference>